<comment type="caution">
    <text evidence="4">The sequence shown here is derived from an EMBL/GenBank/DDBJ whole genome shotgun (WGS) entry which is preliminary data.</text>
</comment>
<dbReference type="RefSeq" id="WP_146574852.1">
    <property type="nucleotide sequence ID" value="NZ_SJPH01000006.1"/>
</dbReference>
<feature type="domain" description="Non-reducing end beta-L-arabinofuranosidase-like GH127 middle" evidence="3">
    <location>
        <begin position="425"/>
        <end position="520"/>
    </location>
</feature>
<dbReference type="PANTHER" id="PTHR31151">
    <property type="entry name" value="PROLINE-TRNA LIGASE (DUF1680)"/>
    <property type="match status" value="1"/>
</dbReference>
<keyword evidence="1" id="KW-0732">Signal</keyword>
<dbReference type="EMBL" id="SJPH01000006">
    <property type="protein sequence ID" value="TWT42644.1"/>
    <property type="molecule type" value="Genomic_DNA"/>
</dbReference>
<evidence type="ECO:0000256" key="1">
    <source>
        <dbReference type="SAM" id="SignalP"/>
    </source>
</evidence>
<gene>
    <name evidence="4" type="ORF">Pla111_26160</name>
</gene>
<dbReference type="Pfam" id="PF07944">
    <property type="entry name" value="Beta-AFase-like_GH127_cat"/>
    <property type="match status" value="1"/>
</dbReference>
<dbReference type="Gene3D" id="1.50.10.20">
    <property type="match status" value="1"/>
</dbReference>
<evidence type="ECO:0000313" key="4">
    <source>
        <dbReference type="EMBL" id="TWT42644.1"/>
    </source>
</evidence>
<organism evidence="4 5">
    <name type="scientific">Botrimarina hoheduenensis</name>
    <dbReference type="NCBI Taxonomy" id="2528000"/>
    <lineage>
        <taxon>Bacteria</taxon>
        <taxon>Pseudomonadati</taxon>
        <taxon>Planctomycetota</taxon>
        <taxon>Planctomycetia</taxon>
        <taxon>Pirellulales</taxon>
        <taxon>Lacipirellulaceae</taxon>
        <taxon>Botrimarina</taxon>
    </lineage>
</organism>
<evidence type="ECO:0000259" key="3">
    <source>
        <dbReference type="Pfam" id="PF20736"/>
    </source>
</evidence>
<dbReference type="Pfam" id="PF20736">
    <property type="entry name" value="Glyco_hydro127M"/>
    <property type="match status" value="1"/>
</dbReference>
<dbReference type="InterPro" id="IPR049046">
    <property type="entry name" value="Beta-AFase-like_GH127_middle"/>
</dbReference>
<dbReference type="OrthoDB" id="9757939at2"/>
<dbReference type="GO" id="GO:0005975">
    <property type="term" value="P:carbohydrate metabolic process"/>
    <property type="evidence" value="ECO:0007669"/>
    <property type="project" value="InterPro"/>
</dbReference>
<dbReference type="InterPro" id="IPR012878">
    <property type="entry name" value="Beta-AFase-like_GH127_cat"/>
</dbReference>
<feature type="chain" id="PRO_5022813176" description="Non-reducing end beta-L-arabinofuranosidase" evidence="1">
    <location>
        <begin position="21"/>
        <end position="734"/>
    </location>
</feature>
<proteinExistence type="predicted"/>
<reference evidence="4 5" key="1">
    <citation type="submission" date="2019-02" db="EMBL/GenBank/DDBJ databases">
        <title>Deep-cultivation of Planctomycetes and their phenomic and genomic characterization uncovers novel biology.</title>
        <authorList>
            <person name="Wiegand S."/>
            <person name="Jogler M."/>
            <person name="Boedeker C."/>
            <person name="Pinto D."/>
            <person name="Vollmers J."/>
            <person name="Rivas-Marin E."/>
            <person name="Kohn T."/>
            <person name="Peeters S.H."/>
            <person name="Heuer A."/>
            <person name="Rast P."/>
            <person name="Oberbeckmann S."/>
            <person name="Bunk B."/>
            <person name="Jeske O."/>
            <person name="Meyerdierks A."/>
            <person name="Storesund J.E."/>
            <person name="Kallscheuer N."/>
            <person name="Luecker S."/>
            <person name="Lage O.M."/>
            <person name="Pohl T."/>
            <person name="Merkel B.J."/>
            <person name="Hornburger P."/>
            <person name="Mueller R.-W."/>
            <person name="Bruemmer F."/>
            <person name="Labrenz M."/>
            <person name="Spormann A.M."/>
            <person name="Op Den Camp H."/>
            <person name="Overmann J."/>
            <person name="Amann R."/>
            <person name="Jetten M.S.M."/>
            <person name="Mascher T."/>
            <person name="Medema M.H."/>
            <person name="Devos D.P."/>
            <person name="Kaster A.-K."/>
            <person name="Ovreas L."/>
            <person name="Rohde M."/>
            <person name="Galperin M.Y."/>
            <person name="Jogler C."/>
        </authorList>
    </citation>
    <scope>NUCLEOTIDE SEQUENCE [LARGE SCALE GENOMIC DNA]</scope>
    <source>
        <strain evidence="4 5">Pla111</strain>
    </source>
</reference>
<dbReference type="SUPFAM" id="SSF48208">
    <property type="entry name" value="Six-hairpin glycosidases"/>
    <property type="match status" value="1"/>
</dbReference>
<sequence length="734" mass="82518" precursor="true">MMRLLLLLNFAAVAAPDLHAADELSQTAYAAGRQGDRAIRSFNYRHVELLPSRHEAQFRQVRDFYMRLRPNDLLRGFRLKDRDWAPGKDLGGAYSERPLSFGQWLAGFARIYRVTGDVAVRDRAVYLMREWAKTIGEDGSYGYEHGQGGHYDYDKFVGGLVDMYEYAGCDDALGYLDKITTWAEANLDRSNEYALPTEWYTLSENLYRAYELTGEQRYDDFAKVWEYSDFWDVLATRGDVFAELKHAKQHPSYHAYSHVNSLSSAAMAYSANGEQRYLDAIVNGYDFLKDTQLFATGGFGPEESFIVPNGLPETLVGIRRGEANVDVRFHFETSCGSWAGFKLARYLMEFTGDAHYGDWIERLVYNGVGAMLPMNDYGMIMYGSSYNTYGAQKSLSTVWFCCQGSLPQTVADYHNLIYFHDDDSLYVNLFLPSAVEWQRPVGRVRVVQETRFPEDHVVRLRIETDTAKEFGVKIRVPLWASDGVGVAINEQTQDVETVPGAWAELKREWSPGDVVTLTFDITPRAEPLPGYVSPVAVMCGPVVMVQATARDTEDALPADSGLRYPADYLEVGADVRINRARNLHTNQELRPFYDVNAGEFYLMYFNREGRKRIALTGVQFAGDWRTEGAARRSEERGASFSAKFNGTAVTWKGRRFDDGGIAAVAIDGEDFGEVDQYAYAGVHVGRMDQREVPFRWSATDLAPGEHTIEVTVIGRSNPGSSGTAINVSGLSAFP</sequence>
<evidence type="ECO:0008006" key="6">
    <source>
        <dbReference type="Google" id="ProtNLM"/>
    </source>
</evidence>
<dbReference type="Gene3D" id="2.60.120.260">
    <property type="entry name" value="Galactose-binding domain-like"/>
    <property type="match status" value="1"/>
</dbReference>
<keyword evidence="5" id="KW-1185">Reference proteome</keyword>
<protein>
    <recommendedName>
        <fullName evidence="6">Non-reducing end beta-L-arabinofuranosidase</fullName>
    </recommendedName>
</protein>
<dbReference type="InterPro" id="IPR008928">
    <property type="entry name" value="6-hairpin_glycosidase_sf"/>
</dbReference>
<accession>A0A5C5VVN0</accession>
<dbReference type="AlphaFoldDB" id="A0A5C5VVN0"/>
<dbReference type="Proteomes" id="UP000318995">
    <property type="component" value="Unassembled WGS sequence"/>
</dbReference>
<feature type="domain" description="Non-reducing end beta-L-arabinofuranosidase-like GH127 catalytic" evidence="2">
    <location>
        <begin position="46"/>
        <end position="413"/>
    </location>
</feature>
<feature type="signal peptide" evidence="1">
    <location>
        <begin position="1"/>
        <end position="20"/>
    </location>
</feature>
<evidence type="ECO:0000259" key="2">
    <source>
        <dbReference type="Pfam" id="PF07944"/>
    </source>
</evidence>
<evidence type="ECO:0000313" key="5">
    <source>
        <dbReference type="Proteomes" id="UP000318995"/>
    </source>
</evidence>
<dbReference type="PANTHER" id="PTHR31151:SF0">
    <property type="entry name" value="PROLINE-TRNA LIGASE (DUF1680)"/>
    <property type="match status" value="1"/>
</dbReference>
<name>A0A5C5VVN0_9BACT</name>